<dbReference type="Proteomes" id="UP000183947">
    <property type="component" value="Unassembled WGS sequence"/>
</dbReference>
<reference evidence="3" key="1">
    <citation type="submission" date="2016-11" db="EMBL/GenBank/DDBJ databases">
        <authorList>
            <person name="Varghese N."/>
            <person name="Submissions S."/>
        </authorList>
    </citation>
    <scope>NUCLEOTIDE SEQUENCE [LARGE SCALE GENOMIC DNA]</scope>
    <source>
        <strain evidence="3">DSM 18569</strain>
    </source>
</reference>
<evidence type="ECO:0000313" key="3">
    <source>
        <dbReference type="Proteomes" id="UP000183947"/>
    </source>
</evidence>
<evidence type="ECO:0000313" key="2">
    <source>
        <dbReference type="EMBL" id="SHL82548.1"/>
    </source>
</evidence>
<dbReference type="RefSeq" id="WP_139252376.1">
    <property type="nucleotide sequence ID" value="NZ_FRAS01000022.1"/>
</dbReference>
<dbReference type="OrthoDB" id="629398at2"/>
<keyword evidence="1" id="KW-0732">Signal</keyword>
<sequence>MQAIIHLNTSIHVNTTPPPPRKFAFVALPLLSSSFSALADASVTYRPSGCNWFGRKYVADTKDKKCGALAKQKATDDACGDGTAQSWVEFPFCSIGVWRKGEGKPYSPINTGNTFTAIVGLAQARIDPARFFLSAWGGYGSYRENSYYCSNTGYMCMGNDNNLLYPATAPAIAPNEPGQSYRNARVEAGQQSFNSETRTVTIRNFHATMRNNPYDKINEFSALQISLLRSSSSRQDSINRENDEAYRAHVLLESRVLLNNGRLTIDGLLQKAEVVTRDSAGVQIAEVRMPELRIELPANVPSDSVAVVVGSDVGTLDSGISTRYLPGHESTTYEMAAVATSNEVLEFSSYPNPAARGPVTVDAMVAQPQQVTIGLYNEANMLVLPVYSGALPSRTRRSFPVNLQQIAPGTYYLRLTRSSGSLTRRVIVR</sequence>
<dbReference type="EMBL" id="FRAS01000022">
    <property type="protein sequence ID" value="SHL82548.1"/>
    <property type="molecule type" value="Genomic_DNA"/>
</dbReference>
<name>A0A1M7DT56_9BACT</name>
<accession>A0A1M7DT56</accession>
<gene>
    <name evidence="2" type="ORF">SAMN02746009_03452</name>
</gene>
<evidence type="ECO:0000256" key="1">
    <source>
        <dbReference type="SAM" id="SignalP"/>
    </source>
</evidence>
<feature type="signal peptide" evidence="1">
    <location>
        <begin position="1"/>
        <end position="39"/>
    </location>
</feature>
<protein>
    <submittedName>
        <fullName evidence="2">Por secretion system C-terminal sorting domain-containing protein</fullName>
    </submittedName>
</protein>
<dbReference type="AlphaFoldDB" id="A0A1M7DT56"/>
<keyword evidence="3" id="KW-1185">Reference proteome</keyword>
<feature type="chain" id="PRO_5012680787" evidence="1">
    <location>
        <begin position="40"/>
        <end position="429"/>
    </location>
</feature>
<proteinExistence type="predicted"/>
<organism evidence="2 3">
    <name type="scientific">Hymenobacter psychrotolerans DSM 18569</name>
    <dbReference type="NCBI Taxonomy" id="1121959"/>
    <lineage>
        <taxon>Bacteria</taxon>
        <taxon>Pseudomonadati</taxon>
        <taxon>Bacteroidota</taxon>
        <taxon>Cytophagia</taxon>
        <taxon>Cytophagales</taxon>
        <taxon>Hymenobacteraceae</taxon>
        <taxon>Hymenobacter</taxon>
    </lineage>
</organism>